<dbReference type="SMART" id="SM00155">
    <property type="entry name" value="PLDc"/>
    <property type="match status" value="1"/>
</dbReference>
<dbReference type="GO" id="GO:0009395">
    <property type="term" value="P:phospholipid catabolic process"/>
    <property type="evidence" value="ECO:0007669"/>
    <property type="project" value="TreeGrafter"/>
</dbReference>
<dbReference type="PANTHER" id="PTHR18896">
    <property type="entry name" value="PHOSPHOLIPASE D"/>
    <property type="match status" value="1"/>
</dbReference>
<evidence type="ECO:0000256" key="3">
    <source>
        <dbReference type="ARBA" id="ARBA00022801"/>
    </source>
</evidence>
<evidence type="ECO:0000256" key="2">
    <source>
        <dbReference type="ARBA" id="ARBA00022737"/>
    </source>
</evidence>
<reference evidence="7" key="4">
    <citation type="submission" date="2024-05" db="EMBL/GenBank/DDBJ databases">
        <authorList>
            <person name="Sun Q."/>
            <person name="Zhou Y."/>
        </authorList>
    </citation>
    <scope>NUCLEOTIDE SEQUENCE</scope>
    <source>
        <strain evidence="7">CGMCC 1.15931</strain>
    </source>
</reference>
<keyword evidence="2" id="KW-0677">Repeat</keyword>
<dbReference type="EMBL" id="BMKG01000030">
    <property type="protein sequence ID" value="GGC21625.1"/>
    <property type="molecule type" value="Genomic_DNA"/>
</dbReference>
<comment type="caution">
    <text evidence="8">The sequence shown here is derived from an EMBL/GenBank/DDBJ whole genome shotgun (WGS) entry which is preliminary data.</text>
</comment>
<protein>
    <submittedName>
        <fullName evidence="8">Phospholipase</fullName>
    </submittedName>
</protein>
<reference evidence="10" key="2">
    <citation type="journal article" date="2019" name="Int. J. Syst. Evol. Microbiol.">
        <title>The Global Catalogue of Microorganisms (GCM) 10K type strain sequencing project: providing services to taxonomists for standard genome sequencing and annotation.</title>
        <authorList>
            <consortium name="The Broad Institute Genomics Platform"/>
            <consortium name="The Broad Institute Genome Sequencing Center for Infectious Disease"/>
            <person name="Wu L."/>
            <person name="Ma J."/>
        </authorList>
    </citation>
    <scope>NUCLEOTIDE SEQUENCE [LARGE SCALE GENOMIC DNA]</scope>
    <source>
        <strain evidence="10">CGMCC 1.15931</strain>
    </source>
</reference>
<evidence type="ECO:0000256" key="5">
    <source>
        <dbReference type="SAM" id="MobiDB-lite"/>
    </source>
</evidence>
<evidence type="ECO:0000313" key="8">
    <source>
        <dbReference type="EMBL" id="MTV56070.1"/>
    </source>
</evidence>
<keyword evidence="10" id="KW-1185">Reference proteome</keyword>
<gene>
    <name evidence="7" type="ORF">GCM10011572_48860</name>
    <name evidence="8" type="ORF">GM672_25415</name>
</gene>
<dbReference type="SUPFAM" id="SSF56024">
    <property type="entry name" value="Phospholipase D/nuclease"/>
    <property type="match status" value="2"/>
</dbReference>
<dbReference type="InterPro" id="IPR001736">
    <property type="entry name" value="PLipase_D/transphosphatidylase"/>
</dbReference>
<organism evidence="8 9">
    <name type="scientific">Pseudoduganella buxea</name>
    <dbReference type="NCBI Taxonomy" id="1949069"/>
    <lineage>
        <taxon>Bacteria</taxon>
        <taxon>Pseudomonadati</taxon>
        <taxon>Pseudomonadota</taxon>
        <taxon>Betaproteobacteria</taxon>
        <taxon>Burkholderiales</taxon>
        <taxon>Oxalobacteraceae</taxon>
        <taxon>Telluria group</taxon>
        <taxon>Pseudoduganella</taxon>
    </lineage>
</organism>
<evidence type="ECO:0000256" key="4">
    <source>
        <dbReference type="ARBA" id="ARBA00023098"/>
    </source>
</evidence>
<keyword evidence="4" id="KW-0443">Lipid metabolism</keyword>
<name>A0A6I3T359_9BURK</name>
<dbReference type="Gene3D" id="3.30.870.10">
    <property type="entry name" value="Endonuclease Chain A"/>
    <property type="match status" value="2"/>
</dbReference>
<dbReference type="PROSITE" id="PS50035">
    <property type="entry name" value="PLD"/>
    <property type="match status" value="1"/>
</dbReference>
<keyword evidence="3" id="KW-0378">Hydrolase</keyword>
<dbReference type="Proteomes" id="UP000430634">
    <property type="component" value="Unassembled WGS sequence"/>
</dbReference>
<feature type="region of interest" description="Disordered" evidence="5">
    <location>
        <begin position="493"/>
        <end position="520"/>
    </location>
</feature>
<evidence type="ECO:0000259" key="6">
    <source>
        <dbReference type="PROSITE" id="PS50035"/>
    </source>
</evidence>
<evidence type="ECO:0000313" key="7">
    <source>
        <dbReference type="EMBL" id="GGC21625.1"/>
    </source>
</evidence>
<comment type="catalytic activity">
    <reaction evidence="1">
        <text>a 1,2-diacyl-sn-glycero-3-phosphocholine + H2O = a 1,2-diacyl-sn-glycero-3-phosphate + choline + H(+)</text>
        <dbReference type="Rhea" id="RHEA:14445"/>
        <dbReference type="ChEBI" id="CHEBI:15354"/>
        <dbReference type="ChEBI" id="CHEBI:15377"/>
        <dbReference type="ChEBI" id="CHEBI:15378"/>
        <dbReference type="ChEBI" id="CHEBI:57643"/>
        <dbReference type="ChEBI" id="CHEBI:58608"/>
        <dbReference type="EC" id="3.1.4.4"/>
    </reaction>
</comment>
<proteinExistence type="predicted"/>
<dbReference type="Pfam" id="PF13091">
    <property type="entry name" value="PLDc_2"/>
    <property type="match status" value="1"/>
</dbReference>
<dbReference type="InterPro" id="IPR015679">
    <property type="entry name" value="PLipase_D_fam"/>
</dbReference>
<reference evidence="7" key="1">
    <citation type="journal article" date="2014" name="Int. J. Syst. Evol. Microbiol.">
        <title>Complete genome of a new Firmicutes species belonging to the dominant human colonic microbiota ('Ruminococcus bicirculans') reveals two chromosomes and a selective capacity to utilize plant glucans.</title>
        <authorList>
            <consortium name="NISC Comparative Sequencing Program"/>
            <person name="Wegmann U."/>
            <person name="Louis P."/>
            <person name="Goesmann A."/>
            <person name="Henrissat B."/>
            <person name="Duncan S.H."/>
            <person name="Flint H.J."/>
        </authorList>
    </citation>
    <scope>NUCLEOTIDE SEQUENCE</scope>
    <source>
        <strain evidence="7">CGMCC 1.15931</strain>
    </source>
</reference>
<dbReference type="Proteomes" id="UP000622638">
    <property type="component" value="Unassembled WGS sequence"/>
</dbReference>
<accession>A0A6I3T359</accession>
<dbReference type="RefSeq" id="WP_155473314.1">
    <property type="nucleotide sequence ID" value="NZ_BMKG01000030.1"/>
</dbReference>
<evidence type="ECO:0000256" key="1">
    <source>
        <dbReference type="ARBA" id="ARBA00000798"/>
    </source>
</evidence>
<dbReference type="PANTHER" id="PTHR18896:SF76">
    <property type="entry name" value="PHOSPHOLIPASE"/>
    <property type="match status" value="1"/>
</dbReference>
<feature type="region of interest" description="Disordered" evidence="5">
    <location>
        <begin position="296"/>
        <end position="317"/>
    </location>
</feature>
<evidence type="ECO:0000313" key="9">
    <source>
        <dbReference type="Proteomes" id="UP000430634"/>
    </source>
</evidence>
<dbReference type="AlphaFoldDB" id="A0A6I3T359"/>
<feature type="compositionally biased region" description="Basic and acidic residues" evidence="5">
    <location>
        <begin position="497"/>
        <end position="514"/>
    </location>
</feature>
<dbReference type="InterPro" id="IPR025202">
    <property type="entry name" value="PLD-like_dom"/>
</dbReference>
<dbReference type="EMBL" id="WNKZ01000127">
    <property type="protein sequence ID" value="MTV56070.1"/>
    <property type="molecule type" value="Genomic_DNA"/>
</dbReference>
<evidence type="ECO:0000313" key="10">
    <source>
        <dbReference type="Proteomes" id="UP000622638"/>
    </source>
</evidence>
<feature type="domain" description="PLD phosphodiesterase" evidence="6">
    <location>
        <begin position="567"/>
        <end position="594"/>
    </location>
</feature>
<sequence length="679" mass="74946">MPDPIKRTEKVHIDELSRKATSTVQWFLENRCQTHPVTHNNELEVFICGEKAFADIAAKIKAAKHSIDLCCWGFDPGMELLRDGGTTWPRGETYGDLLIAAARGNGKDKPMVRVRLLVWYSKIGSAAALSMPGHSHGTNPWRCVSGSNEAGQIGARRSVALIRENLGTLRVAGTPARGTGAVRPHTPESLAAMAREEYCHSWYKAAFAGLLDGITIRTRAGVPASIEQSLASEKYKPGGMGELEAERTGMIRLGTHHQKTLLIDYDYMDGAKAVGYVKGLNSVTDYWDTEDHLIEDPKRERGGEREAGEAVQAEENKKPDAGFKTFKPYRDYACRISGGALASVYANFVRAWSRAGGDIIADDLKTVPSALKRKAMAGTHSSVQIVRTQPEERDKTAKEMYFLATDVAAAATGYLYIENQYFQYQEWAERLVQARKNVMARWKAAGPATGKTKGDMPLLHVFIVIPVPERAQMVPRTYDTLGVLGQQAGMKGQSAMIEKENKRERTGVGRDEMGRPTGAVHNKPTVVEYANGIDKPSIDALEQKYGLKVAVAMLQTSGYDQRRMRYREIYIHSKLLLVDDSFFSLGSANLNQRSMAVDSEINLATNDAKRAADLRRKIWAKLSGGTVDGKSATPAEIAEAFGEWTITMNSNQKRKRNSQPMTGFLLPLEDKRSATVRLG</sequence>
<reference evidence="8 9" key="3">
    <citation type="submission" date="2019-11" db="EMBL/GenBank/DDBJ databases">
        <title>Type strains purchased from KCTC, JCM and DSMZ.</title>
        <authorList>
            <person name="Lu H."/>
        </authorList>
    </citation>
    <scope>NUCLEOTIDE SEQUENCE [LARGE SCALE GENOMIC DNA]</scope>
    <source>
        <strain evidence="8 9">KCTC 52429</strain>
    </source>
</reference>
<dbReference type="OrthoDB" id="8828485at2"/>
<dbReference type="GO" id="GO:0004630">
    <property type="term" value="F:phospholipase D activity"/>
    <property type="evidence" value="ECO:0007669"/>
    <property type="project" value="UniProtKB-EC"/>
</dbReference>